<proteinExistence type="predicted"/>
<evidence type="ECO:0000313" key="1">
    <source>
        <dbReference type="EMBL" id="KAK3778243.1"/>
    </source>
</evidence>
<dbReference type="EMBL" id="JAWDGP010002984">
    <property type="protein sequence ID" value="KAK3778243.1"/>
    <property type="molecule type" value="Genomic_DNA"/>
</dbReference>
<name>A0AAE1DQQ6_9GAST</name>
<organism evidence="1 2">
    <name type="scientific">Elysia crispata</name>
    <name type="common">lettuce slug</name>
    <dbReference type="NCBI Taxonomy" id="231223"/>
    <lineage>
        <taxon>Eukaryota</taxon>
        <taxon>Metazoa</taxon>
        <taxon>Spiralia</taxon>
        <taxon>Lophotrochozoa</taxon>
        <taxon>Mollusca</taxon>
        <taxon>Gastropoda</taxon>
        <taxon>Heterobranchia</taxon>
        <taxon>Euthyneura</taxon>
        <taxon>Panpulmonata</taxon>
        <taxon>Sacoglossa</taxon>
        <taxon>Placobranchoidea</taxon>
        <taxon>Plakobranchidae</taxon>
        <taxon>Elysia</taxon>
    </lineage>
</organism>
<accession>A0AAE1DQQ6</accession>
<keyword evidence="2" id="KW-1185">Reference proteome</keyword>
<comment type="caution">
    <text evidence="1">The sequence shown here is derived from an EMBL/GenBank/DDBJ whole genome shotgun (WGS) entry which is preliminary data.</text>
</comment>
<reference evidence="1" key="1">
    <citation type="journal article" date="2023" name="G3 (Bethesda)">
        <title>A reference genome for the long-term kleptoplast-retaining sea slug Elysia crispata morphotype clarki.</title>
        <authorList>
            <person name="Eastman K.E."/>
            <person name="Pendleton A.L."/>
            <person name="Shaikh M.A."/>
            <person name="Suttiyut T."/>
            <person name="Ogas R."/>
            <person name="Tomko P."/>
            <person name="Gavelis G."/>
            <person name="Widhalm J.R."/>
            <person name="Wisecaver J.H."/>
        </authorList>
    </citation>
    <scope>NUCLEOTIDE SEQUENCE</scope>
    <source>
        <strain evidence="1">ECLA1</strain>
    </source>
</reference>
<sequence length="81" mass="9219">MKAAKEMDNDRAGALQEINIDIAEKLGPRSGGMRFNRNWNPLFPIARKRLTIREKMVVIAADRHFSSIVCRDQGEDCRDSS</sequence>
<protein>
    <submittedName>
        <fullName evidence="1">Uncharacterized protein</fullName>
    </submittedName>
</protein>
<gene>
    <name evidence="1" type="ORF">RRG08_060169</name>
</gene>
<dbReference type="AlphaFoldDB" id="A0AAE1DQQ6"/>
<evidence type="ECO:0000313" key="2">
    <source>
        <dbReference type="Proteomes" id="UP001283361"/>
    </source>
</evidence>
<dbReference type="Proteomes" id="UP001283361">
    <property type="component" value="Unassembled WGS sequence"/>
</dbReference>